<dbReference type="InterPro" id="IPR036457">
    <property type="entry name" value="PPM-type-like_dom_sf"/>
</dbReference>
<evidence type="ECO:0000259" key="3">
    <source>
        <dbReference type="Pfam" id="PF13185"/>
    </source>
</evidence>
<dbReference type="PROSITE" id="PS00962">
    <property type="entry name" value="RIBOSOMAL_S2_1"/>
    <property type="match status" value="1"/>
</dbReference>
<dbReference type="Pfam" id="PF07228">
    <property type="entry name" value="SpoIIE"/>
    <property type="match status" value="1"/>
</dbReference>
<protein>
    <recommendedName>
        <fullName evidence="6">GAF domain-containing protein</fullName>
    </recommendedName>
</protein>
<dbReference type="GO" id="GO:0003735">
    <property type="term" value="F:structural constituent of ribosome"/>
    <property type="evidence" value="ECO:0007669"/>
    <property type="project" value="InterPro"/>
</dbReference>
<sequence length="603" mass="65598">MAGSRDSSSHRGAATESSRLDDLLIGAVFGAGAHFGIVYVLDAHRQLLQMETTIGLPVALTRTWSRVRTNDPVLVAASVRERRLIWLSDRVALAREFPAATLALPYHFAVAASPICSGGTVWGGLILGWPTGGESRLTRGQLDVIDDSCGRMGRLLRRASERARPLTPAPRPRILDPLRSHRPGPHAGLTALACLNCLPEGYCHLDAHARVTLVSAPAAELLAANPSEMIGQRLCKALPWLDDPVYEDRYRDAIVSHRATRFTARHPDGRELSFQCYPSLPGITIRITPATTPEARAEDTDRRTGMVGLHDMLYLATRLARAATAQDVVDLVSDHVMPVCEVQAMAILVWESGRMRVVASRGYSSQGLEGFNGRPVVQPVRWARGYDEGRAAFYASWDEFRQTYPTAVRIDNMGAWALLPLVASGRSIGTCVLAYDRPHQFSDSEQAMLTELGGLITQAFERAWLYDAKHQLAQSLQACLLPQKLPEIHGLEVAARYLPATPGMDIGGDFYDLIRLSDTEVAAVIGDVQGHDTTAAALMGQVRTAIHTHATAGAACGDVLTYTNRLMTELAPARFTSCLYLTLDLERHTACVASAGHPPPLLS</sequence>
<dbReference type="InterPro" id="IPR029016">
    <property type="entry name" value="GAF-like_dom_sf"/>
</dbReference>
<evidence type="ECO:0008006" key="6">
    <source>
        <dbReference type="Google" id="ProtNLM"/>
    </source>
</evidence>
<accession>A0A4R4VE40</accession>
<evidence type="ECO:0000313" key="4">
    <source>
        <dbReference type="EMBL" id="TDD00235.1"/>
    </source>
</evidence>
<dbReference type="Pfam" id="PF13185">
    <property type="entry name" value="GAF_2"/>
    <property type="match status" value="1"/>
</dbReference>
<dbReference type="InterPro" id="IPR018130">
    <property type="entry name" value="Ribosomal_uS2_CS"/>
</dbReference>
<dbReference type="GO" id="GO:0006412">
    <property type="term" value="P:translation"/>
    <property type="evidence" value="ECO:0007669"/>
    <property type="project" value="InterPro"/>
</dbReference>
<reference evidence="4 5" key="1">
    <citation type="submission" date="2019-03" db="EMBL/GenBank/DDBJ databases">
        <title>Draft genome sequences of novel Actinobacteria.</title>
        <authorList>
            <person name="Sahin N."/>
            <person name="Ay H."/>
            <person name="Saygin H."/>
        </authorList>
    </citation>
    <scope>NUCLEOTIDE SEQUENCE [LARGE SCALE GENOMIC DNA]</scope>
    <source>
        <strain evidence="4 5">KC310</strain>
    </source>
</reference>
<dbReference type="InterPro" id="IPR035965">
    <property type="entry name" value="PAS-like_dom_sf"/>
</dbReference>
<dbReference type="Proteomes" id="UP000295258">
    <property type="component" value="Unassembled WGS sequence"/>
</dbReference>
<feature type="domain" description="GAF" evidence="3">
    <location>
        <begin position="323"/>
        <end position="461"/>
    </location>
</feature>
<evidence type="ECO:0000256" key="1">
    <source>
        <dbReference type="ARBA" id="ARBA00022801"/>
    </source>
</evidence>
<feature type="non-terminal residue" evidence="4">
    <location>
        <position position="603"/>
    </location>
</feature>
<comment type="caution">
    <text evidence="4">The sequence shown here is derived from an EMBL/GenBank/DDBJ whole genome shotgun (WGS) entry which is preliminary data.</text>
</comment>
<dbReference type="Gene3D" id="3.30.450.40">
    <property type="match status" value="2"/>
</dbReference>
<dbReference type="InterPro" id="IPR052016">
    <property type="entry name" value="Bact_Sigma-Reg"/>
</dbReference>
<dbReference type="GO" id="GO:0016791">
    <property type="term" value="F:phosphatase activity"/>
    <property type="evidence" value="ECO:0007669"/>
    <property type="project" value="TreeGrafter"/>
</dbReference>
<dbReference type="InterPro" id="IPR001932">
    <property type="entry name" value="PPM-type_phosphatase-like_dom"/>
</dbReference>
<keyword evidence="5" id="KW-1185">Reference proteome</keyword>
<keyword evidence="1" id="KW-0378">Hydrolase</keyword>
<dbReference type="AlphaFoldDB" id="A0A4R4VE40"/>
<dbReference type="GO" id="GO:0005840">
    <property type="term" value="C:ribosome"/>
    <property type="evidence" value="ECO:0007669"/>
    <property type="project" value="InterPro"/>
</dbReference>
<dbReference type="InterPro" id="IPR003018">
    <property type="entry name" value="GAF"/>
</dbReference>
<dbReference type="Gene3D" id="3.60.40.10">
    <property type="entry name" value="PPM-type phosphatase domain"/>
    <property type="match status" value="1"/>
</dbReference>
<dbReference type="EMBL" id="SMKO01000097">
    <property type="protein sequence ID" value="TDD00235.1"/>
    <property type="molecule type" value="Genomic_DNA"/>
</dbReference>
<organism evidence="4 5">
    <name type="scientific">Nonomuraea deserti</name>
    <dbReference type="NCBI Taxonomy" id="1848322"/>
    <lineage>
        <taxon>Bacteria</taxon>
        <taxon>Bacillati</taxon>
        <taxon>Actinomycetota</taxon>
        <taxon>Actinomycetes</taxon>
        <taxon>Streptosporangiales</taxon>
        <taxon>Streptosporangiaceae</taxon>
        <taxon>Nonomuraea</taxon>
    </lineage>
</organism>
<dbReference type="Gene3D" id="3.30.450.20">
    <property type="entry name" value="PAS domain"/>
    <property type="match status" value="1"/>
</dbReference>
<dbReference type="PANTHER" id="PTHR43156">
    <property type="entry name" value="STAGE II SPORULATION PROTEIN E-RELATED"/>
    <property type="match status" value="1"/>
</dbReference>
<dbReference type="PANTHER" id="PTHR43156:SF2">
    <property type="entry name" value="STAGE II SPORULATION PROTEIN E"/>
    <property type="match status" value="1"/>
</dbReference>
<dbReference type="SUPFAM" id="SSF55781">
    <property type="entry name" value="GAF domain-like"/>
    <property type="match status" value="2"/>
</dbReference>
<gene>
    <name evidence="4" type="ORF">E1292_29465</name>
</gene>
<evidence type="ECO:0000313" key="5">
    <source>
        <dbReference type="Proteomes" id="UP000295258"/>
    </source>
</evidence>
<evidence type="ECO:0000259" key="2">
    <source>
        <dbReference type="Pfam" id="PF07228"/>
    </source>
</evidence>
<dbReference type="SUPFAM" id="SSF55785">
    <property type="entry name" value="PYP-like sensor domain (PAS domain)"/>
    <property type="match status" value="1"/>
</dbReference>
<name>A0A4R4VE40_9ACTN</name>
<proteinExistence type="predicted"/>
<feature type="domain" description="PPM-type phosphatase" evidence="2">
    <location>
        <begin position="518"/>
        <end position="602"/>
    </location>
</feature>